<reference evidence="1 2" key="1">
    <citation type="submission" date="2024-01" db="EMBL/GenBank/DDBJ databases">
        <authorList>
            <person name="Allen C."/>
            <person name="Tagirdzhanova G."/>
        </authorList>
    </citation>
    <scope>NUCLEOTIDE SEQUENCE [LARGE SCALE GENOMIC DNA]</scope>
</reference>
<dbReference type="Proteomes" id="UP001642406">
    <property type="component" value="Unassembled WGS sequence"/>
</dbReference>
<gene>
    <name evidence="1" type="ORF">SBRCBS47491_010017</name>
</gene>
<accession>A0ABP0D2C5</accession>
<name>A0ABP0D2C5_9PEZI</name>
<keyword evidence="2" id="KW-1185">Reference proteome</keyword>
<protein>
    <recommendedName>
        <fullName evidence="3">Hydroxyacylglutathione hydrolase</fullName>
    </recommendedName>
</protein>
<evidence type="ECO:0000313" key="2">
    <source>
        <dbReference type="Proteomes" id="UP001642406"/>
    </source>
</evidence>
<dbReference type="SUPFAM" id="SSF56281">
    <property type="entry name" value="Metallo-hydrolase/oxidoreductase"/>
    <property type="match status" value="1"/>
</dbReference>
<dbReference type="PANTHER" id="PTHR43084:SF1">
    <property type="entry name" value="PERSULFIDE DIOXYGENASE ETHE1, MITOCHONDRIAL"/>
    <property type="match status" value="1"/>
</dbReference>
<evidence type="ECO:0000313" key="1">
    <source>
        <dbReference type="EMBL" id="CAK7237554.1"/>
    </source>
</evidence>
<sequence length="127" mass="14200">MGDVGTARCDFPGGSAKDLYRSGRKLLDNLPGHVKIWTGHDYPPADTRKDQPMAYLTVDEHNARNKHLADGVIEEEYVSMRTARDKTMGAPRLLHQSLQINIRGGRMPQPTQAGLRLMHLPIQGGEW</sequence>
<dbReference type="Gene3D" id="3.60.15.10">
    <property type="entry name" value="Ribonuclease Z/Hydroxyacylglutathione hydrolase-like"/>
    <property type="match status" value="1"/>
</dbReference>
<evidence type="ECO:0008006" key="3">
    <source>
        <dbReference type="Google" id="ProtNLM"/>
    </source>
</evidence>
<dbReference type="InterPro" id="IPR051682">
    <property type="entry name" value="Mito_Persulfide_Diox"/>
</dbReference>
<comment type="caution">
    <text evidence="1">The sequence shown here is derived from an EMBL/GenBank/DDBJ whole genome shotgun (WGS) entry which is preliminary data.</text>
</comment>
<dbReference type="EMBL" id="CAWUHC010000192">
    <property type="protein sequence ID" value="CAK7237554.1"/>
    <property type="molecule type" value="Genomic_DNA"/>
</dbReference>
<dbReference type="PANTHER" id="PTHR43084">
    <property type="entry name" value="PERSULFIDE DIOXYGENASE ETHE1"/>
    <property type="match status" value="1"/>
</dbReference>
<dbReference type="InterPro" id="IPR036866">
    <property type="entry name" value="RibonucZ/Hydroxyglut_hydro"/>
</dbReference>
<proteinExistence type="predicted"/>
<organism evidence="1 2">
    <name type="scientific">Sporothrix bragantina</name>
    <dbReference type="NCBI Taxonomy" id="671064"/>
    <lineage>
        <taxon>Eukaryota</taxon>
        <taxon>Fungi</taxon>
        <taxon>Dikarya</taxon>
        <taxon>Ascomycota</taxon>
        <taxon>Pezizomycotina</taxon>
        <taxon>Sordariomycetes</taxon>
        <taxon>Sordariomycetidae</taxon>
        <taxon>Ophiostomatales</taxon>
        <taxon>Ophiostomataceae</taxon>
        <taxon>Sporothrix</taxon>
    </lineage>
</organism>